<evidence type="ECO:0000259" key="2">
    <source>
        <dbReference type="Pfam" id="PF21378"/>
    </source>
</evidence>
<dbReference type="Proteomes" id="UP000287101">
    <property type="component" value="Unassembled WGS sequence"/>
</dbReference>
<sequence length="304" mass="34808">MKIGVMGLGNICQKAYLPIMNNMRTDIDWYFYSRQEDKLKALQQQFGWENVTTDLDQFLASGIEAIFIHTPTATHGELIKLFLTKGIHVFVDKPVSEDFDEVQELHDLAAEKNLVLMTGFNRRYAPLNNELKKVTDKRLIIAQKNRMQPKTDVKFEVFDMMIHMVDTTLYLLDEPIEEASYEVVATGDVRLRRAMILFKTENTTAVTSTNMEAGAHTETVEIQGLTGTYTVSNLSELVKNERGTVQIEGFGDWENTLAKRGFKQAIELFIDVLNNQDERVAALGEDSLLTHYYVNKLYQSYLEK</sequence>
<dbReference type="Gene3D" id="3.40.50.720">
    <property type="entry name" value="NAD(P)-binding Rossmann-like Domain"/>
    <property type="match status" value="1"/>
</dbReference>
<dbReference type="Pfam" id="PF01408">
    <property type="entry name" value="GFO_IDH_MocA"/>
    <property type="match status" value="1"/>
</dbReference>
<dbReference type="InterPro" id="IPR051317">
    <property type="entry name" value="Gfo/Idh/MocA_oxidoreduct"/>
</dbReference>
<dbReference type="RefSeq" id="WP_126830788.1">
    <property type="nucleotide sequence ID" value="NZ_CBCRYB010000007.1"/>
</dbReference>
<keyword evidence="4" id="KW-1185">Reference proteome</keyword>
<feature type="domain" description="Gfo/Idh/MocA-like oxidoreductase N-terminal" evidence="1">
    <location>
        <begin position="1"/>
        <end position="120"/>
    </location>
</feature>
<proteinExistence type="predicted"/>
<dbReference type="EMBL" id="NGJY01000001">
    <property type="protein sequence ID" value="RSU04983.1"/>
    <property type="molecule type" value="Genomic_DNA"/>
</dbReference>
<comment type="caution">
    <text evidence="3">The sequence shown here is derived from an EMBL/GenBank/DDBJ whole genome shotgun (WGS) entry which is preliminary data.</text>
</comment>
<dbReference type="Gene3D" id="3.30.360.10">
    <property type="entry name" value="Dihydrodipicolinate Reductase, domain 2"/>
    <property type="match status" value="1"/>
</dbReference>
<reference evidence="3 4" key="1">
    <citation type="submission" date="2017-05" db="EMBL/GenBank/DDBJ databases">
        <title>Vagococcus spp. assemblies.</title>
        <authorList>
            <person name="Gulvik C.A."/>
        </authorList>
    </citation>
    <scope>NUCLEOTIDE SEQUENCE [LARGE SCALE GENOMIC DNA]</scope>
    <source>
        <strain evidence="3 4">CCUG 41755</strain>
    </source>
</reference>
<dbReference type="SUPFAM" id="SSF51735">
    <property type="entry name" value="NAD(P)-binding Rossmann-fold domains"/>
    <property type="match status" value="1"/>
</dbReference>
<evidence type="ECO:0000313" key="4">
    <source>
        <dbReference type="Proteomes" id="UP000287101"/>
    </source>
</evidence>
<dbReference type="PANTHER" id="PTHR43708:SF4">
    <property type="entry name" value="OXIDOREDUCTASE YCEM-RELATED"/>
    <property type="match status" value="1"/>
</dbReference>
<dbReference type="GO" id="GO:0000166">
    <property type="term" value="F:nucleotide binding"/>
    <property type="evidence" value="ECO:0007669"/>
    <property type="project" value="InterPro"/>
</dbReference>
<feature type="domain" description="YceM-like C-terminal" evidence="2">
    <location>
        <begin position="124"/>
        <end position="238"/>
    </location>
</feature>
<dbReference type="InterPro" id="IPR036291">
    <property type="entry name" value="NAD(P)-bd_dom_sf"/>
</dbReference>
<gene>
    <name evidence="3" type="ORF">CBF31_02895</name>
</gene>
<protein>
    <submittedName>
        <fullName evidence="3">Uncharacterized protein</fullName>
    </submittedName>
</protein>
<dbReference type="OrthoDB" id="9815825at2"/>
<evidence type="ECO:0000259" key="1">
    <source>
        <dbReference type="Pfam" id="PF01408"/>
    </source>
</evidence>
<dbReference type="InterPro" id="IPR048477">
    <property type="entry name" value="YceM-like_C"/>
</dbReference>
<evidence type="ECO:0000313" key="3">
    <source>
        <dbReference type="EMBL" id="RSU04983.1"/>
    </source>
</evidence>
<dbReference type="Pfam" id="PF21378">
    <property type="entry name" value="YceM-like_C"/>
    <property type="match status" value="1"/>
</dbReference>
<organism evidence="3 4">
    <name type="scientific">Vagococcus fessus</name>
    <dbReference type="NCBI Taxonomy" id="120370"/>
    <lineage>
        <taxon>Bacteria</taxon>
        <taxon>Bacillati</taxon>
        <taxon>Bacillota</taxon>
        <taxon>Bacilli</taxon>
        <taxon>Lactobacillales</taxon>
        <taxon>Enterococcaceae</taxon>
        <taxon>Vagococcus</taxon>
    </lineage>
</organism>
<dbReference type="AlphaFoldDB" id="A0A430ACP6"/>
<accession>A0A430ACP6</accession>
<name>A0A430ACP6_9ENTE</name>
<dbReference type="PANTHER" id="PTHR43708">
    <property type="entry name" value="CONSERVED EXPRESSED OXIDOREDUCTASE (EUROFUNG)"/>
    <property type="match status" value="1"/>
</dbReference>
<dbReference type="SUPFAM" id="SSF55347">
    <property type="entry name" value="Glyceraldehyde-3-phosphate dehydrogenase-like, C-terminal domain"/>
    <property type="match status" value="1"/>
</dbReference>
<dbReference type="InterPro" id="IPR000683">
    <property type="entry name" value="Gfo/Idh/MocA-like_OxRdtase_N"/>
</dbReference>